<proteinExistence type="inferred from homology"/>
<evidence type="ECO:0000256" key="7">
    <source>
        <dbReference type="ARBA" id="ARBA00034754"/>
    </source>
</evidence>
<dbReference type="PANTHER" id="PTHR34388:SF1">
    <property type="entry name" value="DNA POLYMERASE III SUBUNIT DELTA"/>
    <property type="match status" value="1"/>
</dbReference>
<keyword evidence="6" id="KW-0239">DNA-directed DNA polymerase</keyword>
<dbReference type="Gene3D" id="1.20.272.10">
    <property type="match status" value="1"/>
</dbReference>
<evidence type="ECO:0000313" key="12">
    <source>
        <dbReference type="Proteomes" id="UP000184114"/>
    </source>
</evidence>
<organism evidence="11 12">
    <name type="scientific">Tissierella praeacuta DSM 18095</name>
    <dbReference type="NCBI Taxonomy" id="1123404"/>
    <lineage>
        <taxon>Bacteria</taxon>
        <taxon>Bacillati</taxon>
        <taxon>Bacillota</taxon>
        <taxon>Tissierellia</taxon>
        <taxon>Tissierellales</taxon>
        <taxon>Tissierellaceae</taxon>
        <taxon>Tissierella</taxon>
    </lineage>
</organism>
<dbReference type="Proteomes" id="UP000184114">
    <property type="component" value="Unassembled WGS sequence"/>
</dbReference>
<reference evidence="12" key="1">
    <citation type="submission" date="2016-11" db="EMBL/GenBank/DDBJ databases">
        <authorList>
            <person name="Varghese N."/>
            <person name="Submissions S."/>
        </authorList>
    </citation>
    <scope>NUCLEOTIDE SEQUENCE [LARGE SCALE GENOMIC DNA]</scope>
    <source>
        <strain evidence="12">DSM 18095</strain>
    </source>
</reference>
<dbReference type="GO" id="GO:0003677">
    <property type="term" value="F:DNA binding"/>
    <property type="evidence" value="ECO:0007669"/>
    <property type="project" value="InterPro"/>
</dbReference>
<dbReference type="InterPro" id="IPR048466">
    <property type="entry name" value="DNA_pol3_delta-like_C"/>
</dbReference>
<evidence type="ECO:0000256" key="8">
    <source>
        <dbReference type="ARBA" id="ARBA00049244"/>
    </source>
</evidence>
<dbReference type="PANTHER" id="PTHR34388">
    <property type="entry name" value="DNA POLYMERASE III SUBUNIT DELTA"/>
    <property type="match status" value="1"/>
</dbReference>
<evidence type="ECO:0000256" key="1">
    <source>
        <dbReference type="ARBA" id="ARBA00012417"/>
    </source>
</evidence>
<name>A0A1M4S7Z6_9FIRM</name>
<evidence type="ECO:0000256" key="3">
    <source>
        <dbReference type="ARBA" id="ARBA00022679"/>
    </source>
</evidence>
<dbReference type="Pfam" id="PF06144">
    <property type="entry name" value="DNA_pol3_delta"/>
    <property type="match status" value="1"/>
</dbReference>
<comment type="catalytic activity">
    <reaction evidence="8">
        <text>DNA(n) + a 2'-deoxyribonucleoside 5'-triphosphate = DNA(n+1) + diphosphate</text>
        <dbReference type="Rhea" id="RHEA:22508"/>
        <dbReference type="Rhea" id="RHEA-COMP:17339"/>
        <dbReference type="Rhea" id="RHEA-COMP:17340"/>
        <dbReference type="ChEBI" id="CHEBI:33019"/>
        <dbReference type="ChEBI" id="CHEBI:61560"/>
        <dbReference type="ChEBI" id="CHEBI:173112"/>
        <dbReference type="EC" id="2.7.7.7"/>
    </reaction>
</comment>
<protein>
    <recommendedName>
        <fullName evidence="2">DNA polymerase III subunit delta</fullName>
        <ecNumber evidence="1">2.7.7.7</ecNumber>
    </recommendedName>
</protein>
<dbReference type="STRING" id="1123404.SAMN02745784_00145"/>
<dbReference type="Gene3D" id="1.10.8.60">
    <property type="match status" value="1"/>
</dbReference>
<dbReference type="RefSeq" id="WP_072971740.1">
    <property type="nucleotide sequence ID" value="NZ_FQTY01000001.1"/>
</dbReference>
<sequence>MNYSEFMKSINKESLLSVYLFVGAEEYLMNEAIESLKERYIDESLEALNYMIIDGKEMKFDNILNACETLPFMSSKKLVVIRDISEIIENEGDDLEGKLSSYVEKLDSYLCLIIMDRSNKLKKTSKLYKGINRLNGIVEFNKLKGKELNIWVENRLKNYKKRISNANLNYFIQETGYSDYTSIKTLYDLENELLKLINYVSNNEIVKEDIDMVLAKTLDTNIFNLLASINKKDSDSALKVFNEMYISNEPVQRILSMIIRQLRLMLGYKLYREKGYSEGETQEKLQVKPYEFKKISKESYNFTEKQLEKILNYILELDIKQKTSSHDEKLALEMLIIKLAYLT</sequence>
<gene>
    <name evidence="11" type="ORF">SAMN02745784_00145</name>
</gene>
<keyword evidence="12" id="KW-1185">Reference proteome</keyword>
<dbReference type="InterPro" id="IPR005790">
    <property type="entry name" value="DNA_polIII_delta"/>
</dbReference>
<feature type="domain" description="DNA polymerase III delta N-terminal" evidence="9">
    <location>
        <begin position="19"/>
        <end position="139"/>
    </location>
</feature>
<dbReference type="SUPFAM" id="SSF52540">
    <property type="entry name" value="P-loop containing nucleoside triphosphate hydrolases"/>
    <property type="match status" value="1"/>
</dbReference>
<dbReference type="InterPro" id="IPR010372">
    <property type="entry name" value="DNA_pol3_delta_N"/>
</dbReference>
<dbReference type="GO" id="GO:0003887">
    <property type="term" value="F:DNA-directed DNA polymerase activity"/>
    <property type="evidence" value="ECO:0007669"/>
    <property type="project" value="UniProtKB-KW"/>
</dbReference>
<dbReference type="GeneID" id="90994839"/>
<dbReference type="AlphaFoldDB" id="A0A1M4S7Z6"/>
<dbReference type="EMBL" id="FQTY01000001">
    <property type="protein sequence ID" value="SHE28310.1"/>
    <property type="molecule type" value="Genomic_DNA"/>
</dbReference>
<keyword evidence="3" id="KW-0808">Transferase</keyword>
<accession>A0A1M4S7Z6</accession>
<dbReference type="Pfam" id="PF21694">
    <property type="entry name" value="DNA_pol3_delta_C"/>
    <property type="match status" value="1"/>
</dbReference>
<keyword evidence="4" id="KW-0548">Nucleotidyltransferase</keyword>
<comment type="similarity">
    <text evidence="7">Belongs to the DNA polymerase HolA subunit family.</text>
</comment>
<keyword evidence="5" id="KW-0235">DNA replication</keyword>
<evidence type="ECO:0000256" key="6">
    <source>
        <dbReference type="ARBA" id="ARBA00022932"/>
    </source>
</evidence>
<evidence type="ECO:0000256" key="4">
    <source>
        <dbReference type="ARBA" id="ARBA00022695"/>
    </source>
</evidence>
<evidence type="ECO:0000313" key="11">
    <source>
        <dbReference type="EMBL" id="SHE28310.1"/>
    </source>
</evidence>
<dbReference type="Gene3D" id="3.40.50.300">
    <property type="entry name" value="P-loop containing nucleotide triphosphate hydrolases"/>
    <property type="match status" value="1"/>
</dbReference>
<dbReference type="InterPro" id="IPR027417">
    <property type="entry name" value="P-loop_NTPase"/>
</dbReference>
<evidence type="ECO:0000256" key="5">
    <source>
        <dbReference type="ARBA" id="ARBA00022705"/>
    </source>
</evidence>
<evidence type="ECO:0000259" key="9">
    <source>
        <dbReference type="Pfam" id="PF06144"/>
    </source>
</evidence>
<evidence type="ECO:0000259" key="10">
    <source>
        <dbReference type="Pfam" id="PF21694"/>
    </source>
</evidence>
<dbReference type="GO" id="GO:0009360">
    <property type="term" value="C:DNA polymerase III complex"/>
    <property type="evidence" value="ECO:0007669"/>
    <property type="project" value="InterPro"/>
</dbReference>
<dbReference type="GO" id="GO:0006261">
    <property type="term" value="P:DNA-templated DNA replication"/>
    <property type="evidence" value="ECO:0007669"/>
    <property type="project" value="TreeGrafter"/>
</dbReference>
<dbReference type="InterPro" id="IPR008921">
    <property type="entry name" value="DNA_pol3_clamp-load_cplx_C"/>
</dbReference>
<evidence type="ECO:0000256" key="2">
    <source>
        <dbReference type="ARBA" id="ARBA00017703"/>
    </source>
</evidence>
<feature type="domain" description="DNA polymerase III delta subunit-like C-terminal" evidence="10">
    <location>
        <begin position="220"/>
        <end position="339"/>
    </location>
</feature>
<dbReference type="SUPFAM" id="SSF48019">
    <property type="entry name" value="post-AAA+ oligomerization domain-like"/>
    <property type="match status" value="1"/>
</dbReference>
<dbReference type="EC" id="2.7.7.7" evidence="1"/>
<dbReference type="NCBIfam" id="TIGR01128">
    <property type="entry name" value="holA"/>
    <property type="match status" value="1"/>
</dbReference>